<accession>A0A6S6S439</accession>
<feature type="non-terminal residue" evidence="1">
    <location>
        <position position="23"/>
    </location>
</feature>
<dbReference type="GO" id="GO:0003979">
    <property type="term" value="F:UDP-glucose 6-dehydrogenase activity"/>
    <property type="evidence" value="ECO:0007669"/>
    <property type="project" value="UniProtKB-EC"/>
</dbReference>
<sequence length="23" mass="2413">MIKITIAGIGYVGLSNALLLSQH</sequence>
<protein>
    <submittedName>
        <fullName evidence="1">UDP-glucose dehydrogenase (EC)</fullName>
        <ecNumber evidence="1">1.1.1.22</ecNumber>
    </submittedName>
</protein>
<evidence type="ECO:0000313" key="1">
    <source>
        <dbReference type="EMBL" id="CAA6804380.1"/>
    </source>
</evidence>
<reference evidence="1" key="1">
    <citation type="submission" date="2020-01" db="EMBL/GenBank/DDBJ databases">
        <authorList>
            <person name="Meier V. D."/>
            <person name="Meier V D."/>
        </authorList>
    </citation>
    <scope>NUCLEOTIDE SEQUENCE</scope>
    <source>
        <strain evidence="1">HLG_WM_MAG_01</strain>
    </source>
</reference>
<dbReference type="EC" id="1.1.1.22" evidence="1"/>
<dbReference type="EMBL" id="CACVAS010000034">
    <property type="protein sequence ID" value="CAA6804380.1"/>
    <property type="molecule type" value="Genomic_DNA"/>
</dbReference>
<dbReference type="AlphaFoldDB" id="A0A6S6S439"/>
<name>A0A6S6S439_9BACT</name>
<organism evidence="1">
    <name type="scientific">uncultured Sulfurovum sp</name>
    <dbReference type="NCBI Taxonomy" id="269237"/>
    <lineage>
        <taxon>Bacteria</taxon>
        <taxon>Pseudomonadati</taxon>
        <taxon>Campylobacterota</taxon>
        <taxon>Epsilonproteobacteria</taxon>
        <taxon>Campylobacterales</taxon>
        <taxon>Sulfurovaceae</taxon>
        <taxon>Sulfurovum</taxon>
        <taxon>environmental samples</taxon>
    </lineage>
</organism>
<gene>
    <name evidence="1" type="ORF">HELGO_WM81628</name>
</gene>
<proteinExistence type="predicted"/>
<keyword evidence="1" id="KW-0560">Oxidoreductase</keyword>